<sequence length="212" mass="22315">MVTGLPVAVGEEWLGRRVPAVRPVGQERPGCRVLTVRPVGAVGERLPAVLWLHGGGYLTGLPEHGQDLLERMAHELRAVIVSPDYRLAPEYPYPHGLNDGRDVLAWLHHDAPGADAGRIAIGGSSAGAGLAAALALHNRDVDGLPPAFLAVGTLDLFLAEDVDYARRLMRAGVPTELHVEPGAVHGYLGMPGTRLGGRLRAALIDALGAALN</sequence>
<dbReference type="InterPro" id="IPR050300">
    <property type="entry name" value="GDXG_lipolytic_enzyme"/>
</dbReference>
<evidence type="ECO:0000313" key="4">
    <source>
        <dbReference type="Proteomes" id="UP001597183"/>
    </source>
</evidence>
<protein>
    <submittedName>
        <fullName evidence="3">Alpha/beta hydrolase</fullName>
    </submittedName>
</protein>
<feature type="domain" description="Alpha/beta hydrolase fold-3" evidence="2">
    <location>
        <begin position="49"/>
        <end position="140"/>
    </location>
</feature>
<evidence type="ECO:0000256" key="1">
    <source>
        <dbReference type="ARBA" id="ARBA00022801"/>
    </source>
</evidence>
<reference evidence="4" key="1">
    <citation type="journal article" date="2019" name="Int. J. Syst. Evol. Microbiol.">
        <title>The Global Catalogue of Microorganisms (GCM) 10K type strain sequencing project: providing services to taxonomists for standard genome sequencing and annotation.</title>
        <authorList>
            <consortium name="The Broad Institute Genomics Platform"/>
            <consortium name="The Broad Institute Genome Sequencing Center for Infectious Disease"/>
            <person name="Wu L."/>
            <person name="Ma J."/>
        </authorList>
    </citation>
    <scope>NUCLEOTIDE SEQUENCE [LARGE SCALE GENOMIC DNA]</scope>
    <source>
        <strain evidence="4">CCM 7526</strain>
    </source>
</reference>
<accession>A0ABW4APD3</accession>
<dbReference type="GO" id="GO:0016787">
    <property type="term" value="F:hydrolase activity"/>
    <property type="evidence" value="ECO:0007669"/>
    <property type="project" value="UniProtKB-KW"/>
</dbReference>
<dbReference type="SUPFAM" id="SSF53474">
    <property type="entry name" value="alpha/beta-Hydrolases"/>
    <property type="match status" value="1"/>
</dbReference>
<evidence type="ECO:0000313" key="3">
    <source>
        <dbReference type="EMBL" id="MFD1372398.1"/>
    </source>
</evidence>
<name>A0ABW4APD3_9ACTN</name>
<evidence type="ECO:0000259" key="2">
    <source>
        <dbReference type="Pfam" id="PF07859"/>
    </source>
</evidence>
<proteinExistence type="predicted"/>
<dbReference type="EMBL" id="JBHTMK010000055">
    <property type="protein sequence ID" value="MFD1372398.1"/>
    <property type="molecule type" value="Genomic_DNA"/>
</dbReference>
<gene>
    <name evidence="3" type="ORF">ACFQ5G_44340</name>
</gene>
<keyword evidence="1 3" id="KW-0378">Hydrolase</keyword>
<dbReference type="Gene3D" id="3.40.50.1820">
    <property type="entry name" value="alpha/beta hydrolase"/>
    <property type="match status" value="2"/>
</dbReference>
<organism evidence="3 4">
    <name type="scientific">Actinoplanes sichuanensis</name>
    <dbReference type="NCBI Taxonomy" id="512349"/>
    <lineage>
        <taxon>Bacteria</taxon>
        <taxon>Bacillati</taxon>
        <taxon>Actinomycetota</taxon>
        <taxon>Actinomycetes</taxon>
        <taxon>Micromonosporales</taxon>
        <taxon>Micromonosporaceae</taxon>
        <taxon>Actinoplanes</taxon>
    </lineage>
</organism>
<dbReference type="Proteomes" id="UP001597183">
    <property type="component" value="Unassembled WGS sequence"/>
</dbReference>
<comment type="caution">
    <text evidence="3">The sequence shown here is derived from an EMBL/GenBank/DDBJ whole genome shotgun (WGS) entry which is preliminary data.</text>
</comment>
<dbReference type="Pfam" id="PF07859">
    <property type="entry name" value="Abhydrolase_3"/>
    <property type="match status" value="1"/>
</dbReference>
<dbReference type="InterPro" id="IPR029058">
    <property type="entry name" value="AB_hydrolase_fold"/>
</dbReference>
<keyword evidence="4" id="KW-1185">Reference proteome</keyword>
<dbReference type="PANTHER" id="PTHR48081">
    <property type="entry name" value="AB HYDROLASE SUPERFAMILY PROTEIN C4A8.06C"/>
    <property type="match status" value="1"/>
</dbReference>
<dbReference type="RefSeq" id="WP_317796170.1">
    <property type="nucleotide sequence ID" value="NZ_AP028461.1"/>
</dbReference>
<dbReference type="InterPro" id="IPR013094">
    <property type="entry name" value="AB_hydrolase_3"/>
</dbReference>